<dbReference type="InterPro" id="IPR006680">
    <property type="entry name" value="Amidohydro-rel"/>
</dbReference>
<accession>A0A9D1PV51</accession>
<dbReference type="SUPFAM" id="SSF51338">
    <property type="entry name" value="Composite domain of metallo-dependent hydrolases"/>
    <property type="match status" value="1"/>
</dbReference>
<dbReference type="InterPro" id="IPR032466">
    <property type="entry name" value="Metal_Hydrolase"/>
</dbReference>
<evidence type="ECO:0000313" key="3">
    <source>
        <dbReference type="EMBL" id="HIV99191.1"/>
    </source>
</evidence>
<feature type="domain" description="Amidohydrolase-related" evidence="2">
    <location>
        <begin position="53"/>
        <end position="405"/>
    </location>
</feature>
<name>A0A9D1PV51_9SPIO</name>
<dbReference type="InterPro" id="IPR050287">
    <property type="entry name" value="MTA/SAH_deaminase"/>
</dbReference>
<dbReference type="GO" id="GO:0016810">
    <property type="term" value="F:hydrolase activity, acting on carbon-nitrogen (but not peptide) bonds"/>
    <property type="evidence" value="ECO:0007669"/>
    <property type="project" value="InterPro"/>
</dbReference>
<dbReference type="EMBL" id="DXHU01000020">
    <property type="protein sequence ID" value="HIV99191.1"/>
    <property type="molecule type" value="Genomic_DNA"/>
</dbReference>
<evidence type="ECO:0000259" key="2">
    <source>
        <dbReference type="Pfam" id="PF01979"/>
    </source>
</evidence>
<organism evidence="3 4">
    <name type="scientific">Candidatus Ornithospirochaeta avicola</name>
    <dbReference type="NCBI Taxonomy" id="2840896"/>
    <lineage>
        <taxon>Bacteria</taxon>
        <taxon>Pseudomonadati</taxon>
        <taxon>Spirochaetota</taxon>
        <taxon>Spirochaetia</taxon>
        <taxon>Spirochaetales</taxon>
        <taxon>Spirochaetaceae</taxon>
        <taxon>Spirochaetaceae incertae sedis</taxon>
        <taxon>Candidatus Ornithospirochaeta</taxon>
    </lineage>
</organism>
<dbReference type="AlphaFoldDB" id="A0A9D1PV51"/>
<reference evidence="3" key="2">
    <citation type="submission" date="2021-04" db="EMBL/GenBank/DDBJ databases">
        <authorList>
            <person name="Gilroy R."/>
        </authorList>
    </citation>
    <scope>NUCLEOTIDE SEQUENCE</scope>
    <source>
        <strain evidence="3">Gambia11-129</strain>
    </source>
</reference>
<dbReference type="NCBIfam" id="NF005540">
    <property type="entry name" value="PRK07203.1"/>
    <property type="match status" value="1"/>
</dbReference>
<protein>
    <submittedName>
        <fullName evidence="3">Aminohydrolase SsnA</fullName>
    </submittedName>
</protein>
<evidence type="ECO:0000256" key="1">
    <source>
        <dbReference type="ARBA" id="ARBA00022801"/>
    </source>
</evidence>
<keyword evidence="1" id="KW-0378">Hydrolase</keyword>
<dbReference type="PANTHER" id="PTHR43794">
    <property type="entry name" value="AMINOHYDROLASE SSNA-RELATED"/>
    <property type="match status" value="1"/>
</dbReference>
<dbReference type="Pfam" id="PF01979">
    <property type="entry name" value="Amidohydro_1"/>
    <property type="match status" value="1"/>
</dbReference>
<dbReference type="PANTHER" id="PTHR43794:SF11">
    <property type="entry name" value="AMIDOHYDROLASE-RELATED DOMAIN-CONTAINING PROTEIN"/>
    <property type="match status" value="1"/>
</dbReference>
<reference evidence="3" key="1">
    <citation type="journal article" date="2021" name="PeerJ">
        <title>Extensive microbial diversity within the chicken gut microbiome revealed by metagenomics and culture.</title>
        <authorList>
            <person name="Gilroy R."/>
            <person name="Ravi A."/>
            <person name="Getino M."/>
            <person name="Pursley I."/>
            <person name="Horton D.L."/>
            <person name="Alikhan N.F."/>
            <person name="Baker D."/>
            <person name="Gharbi K."/>
            <person name="Hall N."/>
            <person name="Watson M."/>
            <person name="Adriaenssens E.M."/>
            <person name="Foster-Nyarko E."/>
            <person name="Jarju S."/>
            <person name="Secka A."/>
            <person name="Antonio M."/>
            <person name="Oren A."/>
            <person name="Chaudhuri R.R."/>
            <person name="La Ragione R."/>
            <person name="Hildebrand F."/>
            <person name="Pallen M.J."/>
        </authorList>
    </citation>
    <scope>NUCLEOTIDE SEQUENCE</scope>
    <source>
        <strain evidence="3">Gambia11-129</strain>
    </source>
</reference>
<dbReference type="InterPro" id="IPR011059">
    <property type="entry name" value="Metal-dep_hydrolase_composite"/>
</dbReference>
<dbReference type="Gene3D" id="3.20.20.140">
    <property type="entry name" value="Metal-dependent hydrolases"/>
    <property type="match status" value="1"/>
</dbReference>
<dbReference type="InterPro" id="IPR017700">
    <property type="entry name" value="Aminohydrolase_SsnA"/>
</dbReference>
<dbReference type="Gene3D" id="2.30.40.10">
    <property type="entry name" value="Urease, subunit C, domain 1"/>
    <property type="match status" value="1"/>
</dbReference>
<dbReference type="Proteomes" id="UP000823936">
    <property type="component" value="Unassembled WGS sequence"/>
</dbReference>
<gene>
    <name evidence="3" type="primary">ssnA</name>
    <name evidence="3" type="ORF">IAB12_05400</name>
</gene>
<dbReference type="SUPFAM" id="SSF51556">
    <property type="entry name" value="Metallo-dependent hydrolases"/>
    <property type="match status" value="1"/>
</dbReference>
<sequence>MKILIKNVTLLDLMPSFSVRPEMDVLIENGQIRKVEKGLCEQAEKIIDAKDKYLIAGNVCSHHHYYSGLSRGMLISSGPQTDLIQILKEWWWRLDRALDEEAVYYSSLICSIDAVKSGCTSVVDHHASPSFINGSLDIIKKGMKEVGIRGVTCYEVTDRNEGEKEVREGIDENIRFFFSTENDPLVRGMIGAHAPFTLPEYAMEGLEDAVDRTKAGIHIHVAEDRYDQVYSHHFYNKDIIKRLDDHNLLRDNSLLVHGLYLSDEEIDLLNERGCFFAHNPRSNMNNMAGYNTKLDRIKKLVIGTDGCGADMFEELKIGFFKHRDAKGPFWPSDFVSALERGNELVSSAFGGEIKTGQIKEGYKADLVILDYNAPTPVKNENLATHFVWGMSSQNVESVIIDGNLVMEDRKMCFLDEKEIYRKAREVAEKVWKRADKIRS</sequence>
<proteinExistence type="predicted"/>
<dbReference type="NCBIfam" id="TIGR03314">
    <property type="entry name" value="Se_ssnA"/>
    <property type="match status" value="1"/>
</dbReference>
<comment type="caution">
    <text evidence="3">The sequence shown here is derived from an EMBL/GenBank/DDBJ whole genome shotgun (WGS) entry which is preliminary data.</text>
</comment>
<evidence type="ECO:0000313" key="4">
    <source>
        <dbReference type="Proteomes" id="UP000823936"/>
    </source>
</evidence>